<dbReference type="Proteomes" id="UP000264753">
    <property type="component" value="Unassembled WGS sequence"/>
</dbReference>
<comment type="caution">
    <text evidence="2">The sequence shown here is derived from an EMBL/GenBank/DDBJ whole genome shotgun (WGS) entry which is preliminary data.</text>
</comment>
<name>A0A358HZU1_9PROT</name>
<evidence type="ECO:0000313" key="2">
    <source>
        <dbReference type="EMBL" id="HBV00684.1"/>
    </source>
</evidence>
<dbReference type="AlphaFoldDB" id="A0A358HZU1"/>
<proteinExistence type="predicted"/>
<accession>A0A358HZU1</accession>
<organism evidence="2 3">
    <name type="scientific">Thalassospira lucentensis</name>
    <dbReference type="NCBI Taxonomy" id="168935"/>
    <lineage>
        <taxon>Bacteria</taxon>
        <taxon>Pseudomonadati</taxon>
        <taxon>Pseudomonadota</taxon>
        <taxon>Alphaproteobacteria</taxon>
        <taxon>Rhodospirillales</taxon>
        <taxon>Thalassospiraceae</taxon>
        <taxon>Thalassospira</taxon>
    </lineage>
</organism>
<feature type="compositionally biased region" description="Polar residues" evidence="1">
    <location>
        <begin position="91"/>
        <end position="112"/>
    </location>
</feature>
<dbReference type="RefSeq" id="WP_277293870.1">
    <property type="nucleotide sequence ID" value="NZ_DOOG01000179.1"/>
</dbReference>
<evidence type="ECO:0000313" key="3">
    <source>
        <dbReference type="Proteomes" id="UP000264753"/>
    </source>
</evidence>
<gene>
    <name evidence="2" type="ORF">DEF21_22680</name>
</gene>
<protein>
    <submittedName>
        <fullName evidence="2">Uncharacterized protein</fullName>
    </submittedName>
</protein>
<feature type="region of interest" description="Disordered" evidence="1">
    <location>
        <begin position="83"/>
        <end position="140"/>
    </location>
</feature>
<evidence type="ECO:0000256" key="1">
    <source>
        <dbReference type="SAM" id="MobiDB-lite"/>
    </source>
</evidence>
<dbReference type="EMBL" id="DOOG01000179">
    <property type="protein sequence ID" value="HBV00684.1"/>
    <property type="molecule type" value="Genomic_DNA"/>
</dbReference>
<sequence>TTAGSVATQSDNLVMMEDPNQKMLDQMQKQQIDEARIALGILDRMAQRCVQQGDAASCATLQKNWAPLSQQLHKSLSMLSGDAMNIPMSDPTISNMPGSNMGGQMTPQTPQVPQGMAPSTGADTPEMEKVIPMTQPGTDG</sequence>
<feature type="non-terminal residue" evidence="2">
    <location>
        <position position="1"/>
    </location>
</feature>
<reference evidence="2 3" key="1">
    <citation type="journal article" date="2018" name="Nat. Biotechnol.">
        <title>A standardized bacterial taxonomy based on genome phylogeny substantially revises the tree of life.</title>
        <authorList>
            <person name="Parks D.H."/>
            <person name="Chuvochina M."/>
            <person name="Waite D.W."/>
            <person name="Rinke C."/>
            <person name="Skarshewski A."/>
            <person name="Chaumeil P.A."/>
            <person name="Hugenholtz P."/>
        </authorList>
    </citation>
    <scope>NUCLEOTIDE SEQUENCE [LARGE SCALE GENOMIC DNA]</scope>
    <source>
        <strain evidence="2">UBA8707</strain>
    </source>
</reference>